<dbReference type="EMBL" id="CABVIN010000001">
    <property type="protein sequence ID" value="VVO66061.1"/>
    <property type="molecule type" value="Genomic_DNA"/>
</dbReference>
<evidence type="ECO:0000313" key="1">
    <source>
        <dbReference type="EMBL" id="VVO66061.1"/>
    </source>
</evidence>
<reference evidence="1 2" key="1">
    <citation type="submission" date="2019-09" db="EMBL/GenBank/DDBJ databases">
        <authorList>
            <person name="Chandra G."/>
            <person name="Truman W A."/>
        </authorList>
    </citation>
    <scope>NUCLEOTIDE SEQUENCE [LARGE SCALE GENOMIC DNA]</scope>
    <source>
        <strain evidence="1">PS896</strain>
    </source>
</reference>
<dbReference type="AlphaFoldDB" id="A0A5E7HP02"/>
<sequence length="103" mass="11841">MFKDYCIVKGGNPRNKKFYQILNMTREFCPENRQFDWAWEAVGKLNKIRNMITHQLVPDELEYAGLVNAITSGSEDLIPGPRTLKNSLAHLFGFMMAIMSVTQ</sequence>
<organism evidence="1 2">
    <name type="scientific">Pseudomonas fluorescens</name>
    <dbReference type="NCBI Taxonomy" id="294"/>
    <lineage>
        <taxon>Bacteria</taxon>
        <taxon>Pseudomonadati</taxon>
        <taxon>Pseudomonadota</taxon>
        <taxon>Gammaproteobacteria</taxon>
        <taxon>Pseudomonadales</taxon>
        <taxon>Pseudomonadaceae</taxon>
        <taxon>Pseudomonas</taxon>
    </lineage>
</organism>
<name>A0A5E7HP02_PSEFL</name>
<proteinExistence type="predicted"/>
<evidence type="ECO:0000313" key="2">
    <source>
        <dbReference type="Proteomes" id="UP000377224"/>
    </source>
</evidence>
<gene>
    <name evidence="1" type="ORF">PS896_01073</name>
</gene>
<protein>
    <submittedName>
        <fullName evidence="1">Uncharacterized protein</fullName>
    </submittedName>
</protein>
<dbReference type="Proteomes" id="UP000377224">
    <property type="component" value="Unassembled WGS sequence"/>
</dbReference>
<accession>A0A5E7HP02</accession>